<dbReference type="EMBL" id="JTDE01021384">
    <property type="protein sequence ID" value="KAF7233004.1"/>
    <property type="molecule type" value="Genomic_DNA"/>
</dbReference>
<keyword evidence="3" id="KW-1185">Reference proteome</keyword>
<evidence type="ECO:0000313" key="3">
    <source>
        <dbReference type="Proteomes" id="UP000822476"/>
    </source>
</evidence>
<evidence type="ECO:0000313" key="2">
    <source>
        <dbReference type="EMBL" id="KAF7233004.1"/>
    </source>
</evidence>
<proteinExistence type="predicted"/>
<gene>
    <name evidence="2" type="ORF">EG68_11113</name>
</gene>
<dbReference type="Proteomes" id="UP000822476">
    <property type="component" value="Unassembled WGS sequence"/>
</dbReference>
<feature type="transmembrane region" description="Helical" evidence="1">
    <location>
        <begin position="12"/>
        <end position="36"/>
    </location>
</feature>
<keyword evidence="1" id="KW-1133">Transmembrane helix</keyword>
<protein>
    <submittedName>
        <fullName evidence="2">Uncharacterized protein</fullName>
    </submittedName>
</protein>
<organism evidence="2 3">
    <name type="scientific">Paragonimus skrjabini miyazakii</name>
    <dbReference type="NCBI Taxonomy" id="59628"/>
    <lineage>
        <taxon>Eukaryota</taxon>
        <taxon>Metazoa</taxon>
        <taxon>Spiralia</taxon>
        <taxon>Lophotrochozoa</taxon>
        <taxon>Platyhelminthes</taxon>
        <taxon>Trematoda</taxon>
        <taxon>Digenea</taxon>
        <taxon>Plagiorchiida</taxon>
        <taxon>Troglotremata</taxon>
        <taxon>Troglotrematidae</taxon>
        <taxon>Paragonimus</taxon>
    </lineage>
</organism>
<comment type="caution">
    <text evidence="2">The sequence shown here is derived from an EMBL/GenBank/DDBJ whole genome shotgun (WGS) entry which is preliminary data.</text>
</comment>
<accession>A0A8S9YKA3</accession>
<dbReference type="AlphaFoldDB" id="A0A8S9YKA3"/>
<name>A0A8S9YKA3_9TREM</name>
<feature type="transmembrane region" description="Helical" evidence="1">
    <location>
        <begin position="42"/>
        <end position="74"/>
    </location>
</feature>
<keyword evidence="1" id="KW-0472">Membrane</keyword>
<reference evidence="2" key="1">
    <citation type="submission" date="2019-07" db="EMBL/GenBank/DDBJ databases">
        <title>Annotation for the trematode Paragonimus miyazaki's.</title>
        <authorList>
            <person name="Choi Y.-J."/>
        </authorList>
    </citation>
    <scope>NUCLEOTIDE SEQUENCE</scope>
    <source>
        <strain evidence="2">Japan</strain>
    </source>
</reference>
<keyword evidence="1" id="KW-0812">Transmembrane</keyword>
<sequence>MIASNLNIIRYLGYCIVFICLISILRLAPYALFYPICNLKNFILLSCCFFAGVRLTAIFARLFVCFSVFTGAFLHLAPSNR</sequence>
<evidence type="ECO:0000256" key="1">
    <source>
        <dbReference type="SAM" id="Phobius"/>
    </source>
</evidence>